<keyword evidence="7" id="KW-0832">Ubl conjugation</keyword>
<keyword evidence="5" id="KW-0547">Nucleotide-binding</keyword>
<feature type="domain" description="NACHT" evidence="10">
    <location>
        <begin position="83"/>
        <end position="171"/>
    </location>
</feature>
<dbReference type="Proteomes" id="UP000001646">
    <property type="component" value="Unplaced"/>
</dbReference>
<dbReference type="InParanoid" id="A0A803TRV8"/>
<keyword evidence="6" id="KW-0067">ATP-binding</keyword>
<dbReference type="PROSITE" id="PS50837">
    <property type="entry name" value="NACHT"/>
    <property type="match status" value="1"/>
</dbReference>
<dbReference type="PANTHER" id="PTHR45690:SF19">
    <property type="entry name" value="NACHT, LRR AND PYD DOMAINS-CONTAINING PROTEIN 3"/>
    <property type="match status" value="1"/>
</dbReference>
<dbReference type="InterPro" id="IPR007111">
    <property type="entry name" value="NACHT_NTPase"/>
</dbReference>
<dbReference type="InterPro" id="IPR027417">
    <property type="entry name" value="P-loop_NTPase"/>
</dbReference>
<dbReference type="Bgee" id="ENSACAG00000022288">
    <property type="expression patterns" value="Expressed in kidney and 7 other cell types or tissues"/>
</dbReference>
<dbReference type="Pfam" id="PF05729">
    <property type="entry name" value="NACHT"/>
    <property type="match status" value="1"/>
</dbReference>
<keyword evidence="12" id="KW-1185">Reference proteome</keyword>
<reference evidence="11" key="1">
    <citation type="submission" date="2009-12" db="EMBL/GenBank/DDBJ databases">
        <title>The Genome Sequence of Anolis carolinensis (Green Anole Lizard).</title>
        <authorList>
            <consortium name="The Genome Sequencing Platform"/>
            <person name="Di Palma F."/>
            <person name="Alfoldi J."/>
            <person name="Heiman D."/>
            <person name="Young S."/>
            <person name="Grabherr M."/>
            <person name="Johnson J."/>
            <person name="Lander E.S."/>
            <person name="Lindblad-Toh K."/>
        </authorList>
    </citation>
    <scope>NUCLEOTIDE SEQUENCE [LARGE SCALE GENOMIC DNA]</scope>
    <source>
        <strain evidence="11">JBL SC #1</strain>
    </source>
</reference>
<keyword evidence="9" id="KW-1271">Inflammasome</keyword>
<dbReference type="PANTHER" id="PTHR45690">
    <property type="entry name" value="NACHT, LRR AND PYD DOMAINS-CONTAINING PROTEIN 12"/>
    <property type="match status" value="1"/>
</dbReference>
<dbReference type="AlphaFoldDB" id="A0A803TRV8"/>
<evidence type="ECO:0000256" key="6">
    <source>
        <dbReference type="ARBA" id="ARBA00022840"/>
    </source>
</evidence>
<evidence type="ECO:0000313" key="12">
    <source>
        <dbReference type="Proteomes" id="UP000001646"/>
    </source>
</evidence>
<dbReference type="InterPro" id="IPR050637">
    <property type="entry name" value="NLRP_innate_immun_reg"/>
</dbReference>
<organism evidence="11 12">
    <name type="scientific">Anolis carolinensis</name>
    <name type="common">Green anole</name>
    <name type="synonym">American chameleon</name>
    <dbReference type="NCBI Taxonomy" id="28377"/>
    <lineage>
        <taxon>Eukaryota</taxon>
        <taxon>Metazoa</taxon>
        <taxon>Chordata</taxon>
        <taxon>Craniata</taxon>
        <taxon>Vertebrata</taxon>
        <taxon>Euteleostomi</taxon>
        <taxon>Lepidosauria</taxon>
        <taxon>Squamata</taxon>
        <taxon>Bifurcata</taxon>
        <taxon>Unidentata</taxon>
        <taxon>Episquamata</taxon>
        <taxon>Toxicofera</taxon>
        <taxon>Iguania</taxon>
        <taxon>Dactyloidae</taxon>
        <taxon>Anolis</taxon>
    </lineage>
</organism>
<evidence type="ECO:0000256" key="2">
    <source>
        <dbReference type="ARBA" id="ARBA00008665"/>
    </source>
</evidence>
<evidence type="ECO:0000256" key="9">
    <source>
        <dbReference type="ARBA" id="ARBA00023233"/>
    </source>
</evidence>
<evidence type="ECO:0000259" key="10">
    <source>
        <dbReference type="PROSITE" id="PS50837"/>
    </source>
</evidence>
<evidence type="ECO:0000256" key="7">
    <source>
        <dbReference type="ARBA" id="ARBA00022843"/>
    </source>
</evidence>
<evidence type="ECO:0000256" key="1">
    <source>
        <dbReference type="ARBA" id="ARBA00004110"/>
    </source>
</evidence>
<dbReference type="InterPro" id="IPR032675">
    <property type="entry name" value="LRR_dom_sf"/>
</dbReference>
<reference evidence="11" key="2">
    <citation type="submission" date="2025-08" db="UniProtKB">
        <authorList>
            <consortium name="Ensembl"/>
        </authorList>
    </citation>
    <scope>IDENTIFICATION</scope>
</reference>
<dbReference type="SUPFAM" id="SSF52047">
    <property type="entry name" value="RNI-like"/>
    <property type="match status" value="1"/>
</dbReference>
<keyword evidence="3" id="KW-0963">Cytoplasm</keyword>
<dbReference type="GeneTree" id="ENSGT00940000159520"/>
<evidence type="ECO:0000313" key="11">
    <source>
        <dbReference type="Ensembl" id="ENSACAP00000037948.1"/>
    </source>
</evidence>
<comment type="similarity">
    <text evidence="2">Belongs to the NLRP family.</text>
</comment>
<comment type="subcellular location">
    <subcellularLocation>
        <location evidence="1">Inflammasome</location>
    </subcellularLocation>
</comment>
<evidence type="ECO:0000256" key="3">
    <source>
        <dbReference type="ARBA" id="ARBA00022490"/>
    </source>
</evidence>
<dbReference type="InterPro" id="IPR041267">
    <property type="entry name" value="NLRP_HD2"/>
</dbReference>
<dbReference type="Ensembl" id="ENSACAT00000057470.1">
    <property type="protein sequence ID" value="ENSACAP00000037948.1"/>
    <property type="gene ID" value="ENSACAG00000022288.3"/>
</dbReference>
<dbReference type="Pfam" id="PF17776">
    <property type="entry name" value="NLRC4_HD2"/>
    <property type="match status" value="1"/>
</dbReference>
<dbReference type="InterPro" id="IPR001611">
    <property type="entry name" value="Leu-rich_rpt"/>
</dbReference>
<dbReference type="Gene3D" id="3.40.50.300">
    <property type="entry name" value="P-loop containing nucleotide triphosphate hydrolases"/>
    <property type="match status" value="1"/>
</dbReference>
<dbReference type="GO" id="GO:0005737">
    <property type="term" value="C:cytoplasm"/>
    <property type="evidence" value="ECO:0000318"/>
    <property type="project" value="GO_Central"/>
</dbReference>
<protein>
    <recommendedName>
        <fullName evidence="10">NACHT domain-containing protein</fullName>
    </recommendedName>
</protein>
<dbReference type="SUPFAM" id="SSF52540">
    <property type="entry name" value="P-loop containing nucleoside triphosphate hydrolases"/>
    <property type="match status" value="1"/>
</dbReference>
<reference evidence="11" key="3">
    <citation type="submission" date="2025-09" db="UniProtKB">
        <authorList>
            <consortium name="Ensembl"/>
        </authorList>
    </citation>
    <scope>IDENTIFICATION</scope>
</reference>
<dbReference type="SMART" id="SM00368">
    <property type="entry name" value="LRR_RI"/>
    <property type="match status" value="6"/>
</dbReference>
<dbReference type="Gene3D" id="3.80.10.10">
    <property type="entry name" value="Ribonuclease Inhibitor"/>
    <property type="match status" value="2"/>
</dbReference>
<evidence type="ECO:0000256" key="4">
    <source>
        <dbReference type="ARBA" id="ARBA00022737"/>
    </source>
</evidence>
<dbReference type="GO" id="GO:0005829">
    <property type="term" value="C:cytosol"/>
    <property type="evidence" value="ECO:0007669"/>
    <property type="project" value="UniProtKB-SubCell"/>
</dbReference>
<proteinExistence type="inferred from homology"/>
<accession>A0A803TRV8</accession>
<sequence>IYLCCSSKRSINANSFIADRKVSHHQRYTELFLRGRKPDPEERGHELLAMERKHQEMEAHPERCPSLGLEGLFGPDAEGRSSRTTVLFGPAGIGKTMALRKLMLDWASGESWPAKFAYAFYVSCGALNGSSETMSLVDLIANSCPPGTLAMEDILMHQDNLLIVLDAFDELNLGNLPSEGPSNDLHKRKPVTDLVPKAIGSLLQYLRSARCVEVLGFHLAQRKEYFQRFFEDREDGAQAFELVRSNKTLSRMCFLPASCSVICSIFSRTTQRDPLKDIPEKATVTDIYVWLLFKFLGCHSLVNLEGLCRLAKERLLHKTAVFDEGVLKEHGLGNASTHPGILLQDCHVTTTYKFNHLGFQELLAALSFCLLDSDGNTISSFQELEEVFGHQTESNFTLLLRFLFGLCGKTRLDILQGNWELGIWSEKEVKHHSFRSEEKLLELCHCLYETEDLLFAKNIMRHIHDLDLRELLSTNLDLAAVAFCLSVSDSLQSLHLSDFELGPERLGLLLPGLWKPSVIRLNRCGLTVSTCKDLSSVVAANVSLTSLDLSENPLGDCGVTELCQGLLDSHSQCSCKRSAQLCREHASSPLLSCRLHGCHLTAAACEPLSAVLASKPSLVELNLGGNPLGDPGIHIFCKGMKNPQCGLQRLKLHQCSLTGAACMDLASVLETGPTLMELNLGDNSLGDDGVRQLCLALKKPDCKLRKLAIYLISLLRKYIKLIKTSVEYSSEVDLSGKVKYSPGKQCPI</sequence>
<dbReference type="GO" id="GO:0005524">
    <property type="term" value="F:ATP binding"/>
    <property type="evidence" value="ECO:0007669"/>
    <property type="project" value="UniProtKB-KW"/>
</dbReference>
<evidence type="ECO:0000256" key="8">
    <source>
        <dbReference type="ARBA" id="ARBA00023198"/>
    </source>
</evidence>
<keyword evidence="4" id="KW-0677">Repeat</keyword>
<keyword evidence="8" id="KW-0395">Inflammatory response</keyword>
<dbReference type="Pfam" id="PF13516">
    <property type="entry name" value="LRR_6"/>
    <property type="match status" value="3"/>
</dbReference>
<name>A0A803TRV8_ANOCA</name>
<evidence type="ECO:0000256" key="5">
    <source>
        <dbReference type="ARBA" id="ARBA00022741"/>
    </source>
</evidence>